<dbReference type="InterPro" id="IPR014030">
    <property type="entry name" value="Ketoacyl_synth_N"/>
</dbReference>
<dbReference type="Gene3D" id="3.40.47.10">
    <property type="match status" value="1"/>
</dbReference>
<dbReference type="SUPFAM" id="SSF53901">
    <property type="entry name" value="Thiolase-like"/>
    <property type="match status" value="1"/>
</dbReference>
<protein>
    <submittedName>
        <fullName evidence="3">Ketosynthase</fullName>
    </submittedName>
</protein>
<evidence type="ECO:0000259" key="2">
    <source>
        <dbReference type="Pfam" id="PF00109"/>
    </source>
</evidence>
<dbReference type="Pfam" id="PF00109">
    <property type="entry name" value="ketoacyl-synt"/>
    <property type="match status" value="1"/>
</dbReference>
<feature type="region of interest" description="Disordered" evidence="1">
    <location>
        <begin position="241"/>
        <end position="261"/>
    </location>
</feature>
<dbReference type="Proteomes" id="UP000253742">
    <property type="component" value="Unassembled WGS sequence"/>
</dbReference>
<evidence type="ECO:0000313" key="3">
    <source>
        <dbReference type="EMBL" id="RDD84484.1"/>
    </source>
</evidence>
<name>A0A369UUQ4_9ACTN</name>
<feature type="domain" description="Beta-ketoacyl synthase-like N-terminal" evidence="2">
    <location>
        <begin position="111"/>
        <end position="222"/>
    </location>
</feature>
<gene>
    <name evidence="3" type="ORF">DVZ84_35060</name>
</gene>
<dbReference type="InterPro" id="IPR016039">
    <property type="entry name" value="Thiolase-like"/>
</dbReference>
<dbReference type="GO" id="GO:0016747">
    <property type="term" value="F:acyltransferase activity, transferring groups other than amino-acyl groups"/>
    <property type="evidence" value="ECO:0007669"/>
    <property type="project" value="UniProtKB-ARBA"/>
</dbReference>
<sequence>MRPGLRAERGPHGATGAGALAQRRLRGPEHRHHPGAAVTLTPTATTSLRQPDVVAAAVVDTTTERAELPVVPGFVVSAFNPLVRETVRRCLGDPGTPDVPNPLTGPFPDSTAIVLATVAADATTSDTASQKLVSGRVHNPLLFFQSVTTSIVGHLAIEYGLTGPIHCIAADHQADTTALDAAALLLLDDTIDQVLVIGVELAANPRTAAAFARLAALGHDGRPPAADLAVALLLRPGPAGHAGVPAQPQAPAPDDAAAGPLHRLAALAESARRPLGEQR</sequence>
<dbReference type="AlphaFoldDB" id="A0A369UUQ4"/>
<evidence type="ECO:0000256" key="1">
    <source>
        <dbReference type="SAM" id="MobiDB-lite"/>
    </source>
</evidence>
<feature type="compositionally biased region" description="Low complexity" evidence="1">
    <location>
        <begin position="241"/>
        <end position="260"/>
    </location>
</feature>
<reference evidence="3 4" key="1">
    <citation type="submission" date="2018-07" db="EMBL/GenBank/DDBJ databases">
        <title>Genome guided investigation of antibiotics producing actinomycetales strain isolated from a Macau mangrove ecosystem.</title>
        <authorList>
            <person name="Hu D."/>
        </authorList>
    </citation>
    <scope>NUCLEOTIDE SEQUENCE [LARGE SCALE GENOMIC DNA]</scope>
    <source>
        <strain evidence="3 4">2297</strain>
    </source>
</reference>
<organism evidence="3 4">
    <name type="scientific">Streptomyces parvulus</name>
    <dbReference type="NCBI Taxonomy" id="146923"/>
    <lineage>
        <taxon>Bacteria</taxon>
        <taxon>Bacillati</taxon>
        <taxon>Actinomycetota</taxon>
        <taxon>Actinomycetes</taxon>
        <taxon>Kitasatosporales</taxon>
        <taxon>Streptomycetaceae</taxon>
        <taxon>Streptomyces</taxon>
    </lineage>
</organism>
<dbReference type="OrthoDB" id="3402212at2"/>
<proteinExistence type="predicted"/>
<evidence type="ECO:0000313" key="4">
    <source>
        <dbReference type="Proteomes" id="UP000253742"/>
    </source>
</evidence>
<accession>A0A369UUQ4</accession>
<dbReference type="EMBL" id="QQBH01000041">
    <property type="protein sequence ID" value="RDD84484.1"/>
    <property type="molecule type" value="Genomic_DNA"/>
</dbReference>
<comment type="caution">
    <text evidence="3">The sequence shown here is derived from an EMBL/GenBank/DDBJ whole genome shotgun (WGS) entry which is preliminary data.</text>
</comment>